<organism evidence="1 2">
    <name type="scientific">Chitinophaga defluvii</name>
    <dbReference type="NCBI Taxonomy" id="3163343"/>
    <lineage>
        <taxon>Bacteria</taxon>
        <taxon>Pseudomonadati</taxon>
        <taxon>Bacteroidota</taxon>
        <taxon>Chitinophagia</taxon>
        <taxon>Chitinophagales</taxon>
        <taxon>Chitinophagaceae</taxon>
        <taxon>Chitinophaga</taxon>
    </lineage>
</organism>
<accession>A0ABV2TFE4</accession>
<dbReference type="RefSeq" id="WP_354663567.1">
    <property type="nucleotide sequence ID" value="NZ_JBEXAC010000002.1"/>
</dbReference>
<keyword evidence="2" id="KW-1185">Reference proteome</keyword>
<name>A0ABV2TFE4_9BACT</name>
<dbReference type="InterPro" id="IPR025535">
    <property type="entry name" value="DUF4421"/>
</dbReference>
<evidence type="ECO:0000313" key="1">
    <source>
        <dbReference type="EMBL" id="MET7001015.1"/>
    </source>
</evidence>
<evidence type="ECO:0000313" key="2">
    <source>
        <dbReference type="Proteomes" id="UP001549749"/>
    </source>
</evidence>
<dbReference type="Pfam" id="PF14391">
    <property type="entry name" value="DUF4421"/>
    <property type="match status" value="1"/>
</dbReference>
<gene>
    <name evidence="1" type="ORF">ABR189_26760</name>
</gene>
<proteinExistence type="predicted"/>
<dbReference type="EMBL" id="JBEXAC010000002">
    <property type="protein sequence ID" value="MET7001015.1"/>
    <property type="molecule type" value="Genomic_DNA"/>
</dbReference>
<sequence>MQKQILLLSGALCGLVAPVLGQKMPKWFETINDSSYIEDHSKDITFRLYGSRKYTYYDIVDTKNKRQIEYRPNSNFNVGFGFNYKFIGLNFGFNLPFINDNDDKFGKTKYLDLQSHLYLRKLVIDFYGQYYKGYYMDNPRKVLSNYDPAKGLPLRPDLYNLDLGLSVQYIFNDSRFSYRAAYLQNEYQKKSAGSFILGGEIFGVKIKADSSLVPTNIADASFLRDQHYYRTAIISAAINAGYAYTFVYKQHFFLTLSLTGGLGVNHTKLYMVDGYISRDGGWQLNNTVRASIGYNSSLYFAGIHYVSMTTRSEMPIPNTFQTFGTGNFRVSLVRRFALKGPIIRKWNF</sequence>
<comment type="caution">
    <text evidence="1">The sequence shown here is derived from an EMBL/GenBank/DDBJ whole genome shotgun (WGS) entry which is preliminary data.</text>
</comment>
<reference evidence="1 2" key="1">
    <citation type="submission" date="2024-06" db="EMBL/GenBank/DDBJ databases">
        <title>Chitinophaga defluvii sp. nov., isolated from municipal sewage.</title>
        <authorList>
            <person name="Zhang L."/>
        </authorList>
    </citation>
    <scope>NUCLEOTIDE SEQUENCE [LARGE SCALE GENOMIC DNA]</scope>
    <source>
        <strain evidence="1 2">H8</strain>
    </source>
</reference>
<protein>
    <submittedName>
        <fullName evidence="1">DUF4421 domain-containing protein</fullName>
    </submittedName>
</protein>
<dbReference type="Proteomes" id="UP001549749">
    <property type="component" value="Unassembled WGS sequence"/>
</dbReference>